<reference evidence="5 6" key="1">
    <citation type="submission" date="2019-03" db="EMBL/GenBank/DDBJ databases">
        <title>Genomic Encyclopedia of Type Strains, Phase IV (KMG-IV): sequencing the most valuable type-strain genomes for metagenomic binning, comparative biology and taxonomic classification.</title>
        <authorList>
            <person name="Goeker M."/>
        </authorList>
    </citation>
    <scope>NUCLEOTIDE SEQUENCE [LARGE SCALE GENOMIC DNA]</scope>
    <source>
        <strain evidence="5 6">DSM 17974</strain>
    </source>
</reference>
<dbReference type="SUPFAM" id="SSF53098">
    <property type="entry name" value="Ribonuclease H-like"/>
    <property type="match status" value="1"/>
</dbReference>
<evidence type="ECO:0000313" key="6">
    <source>
        <dbReference type="Proteomes" id="UP000294581"/>
    </source>
</evidence>
<keyword evidence="1" id="KW-0540">Nuclease</keyword>
<dbReference type="InterPro" id="IPR012337">
    <property type="entry name" value="RNaseH-like_sf"/>
</dbReference>
<evidence type="ECO:0000256" key="1">
    <source>
        <dbReference type="ARBA" id="ARBA00022722"/>
    </source>
</evidence>
<accession>A0A4R8LUE4</accession>
<name>A0A4R8LUE4_9BACL</name>
<keyword evidence="2" id="KW-0378">Hydrolase</keyword>
<dbReference type="Pfam" id="PF00929">
    <property type="entry name" value="RNase_T"/>
    <property type="match status" value="1"/>
</dbReference>
<dbReference type="Gene3D" id="3.30.420.10">
    <property type="entry name" value="Ribonuclease H-like superfamily/Ribonuclease H"/>
    <property type="match status" value="1"/>
</dbReference>
<dbReference type="RefSeq" id="WP_208320807.1">
    <property type="nucleotide sequence ID" value="NZ_SORF01000001.1"/>
</dbReference>
<dbReference type="AlphaFoldDB" id="A0A4R8LUE4"/>
<dbReference type="CDD" id="cd06127">
    <property type="entry name" value="DEDDh"/>
    <property type="match status" value="1"/>
</dbReference>
<dbReference type="PANTHER" id="PTHR30231:SF4">
    <property type="entry name" value="PROTEIN NEN2"/>
    <property type="match status" value="1"/>
</dbReference>
<evidence type="ECO:0000256" key="2">
    <source>
        <dbReference type="ARBA" id="ARBA00022801"/>
    </source>
</evidence>
<dbReference type="InterPro" id="IPR036397">
    <property type="entry name" value="RNaseH_sf"/>
</dbReference>
<keyword evidence="6" id="KW-1185">Reference proteome</keyword>
<dbReference type="EMBL" id="SORF01000001">
    <property type="protein sequence ID" value="TDY51390.1"/>
    <property type="molecule type" value="Genomic_DNA"/>
</dbReference>
<sequence length="223" mass="25322">MKWFFTARKEESDQLILGLVDPAARVWERPLAAADYFVVDLETTGFSAEADRILSVAAACMTGRQELSEMYYELVRHDDLAGVSDTVWRLTGLTPEALEAGKELERVLRQVLGMAVGRVWIAHHARHELSFLQRQARLLWRLKLRPIAIDTAVVAQALARISRTPTLEEVCAWLGVEVKHRHQADADVRMTAEVWRREMEMCEKLGLRTVVDVIDWASARAMG</sequence>
<proteinExistence type="predicted"/>
<protein>
    <submittedName>
        <fullName evidence="5">DNA polymerase-3 subunit epsilon</fullName>
    </submittedName>
</protein>
<dbReference type="PANTHER" id="PTHR30231">
    <property type="entry name" value="DNA POLYMERASE III SUBUNIT EPSILON"/>
    <property type="match status" value="1"/>
</dbReference>
<dbReference type="SMART" id="SM00479">
    <property type="entry name" value="EXOIII"/>
    <property type="match status" value="1"/>
</dbReference>
<evidence type="ECO:0000259" key="4">
    <source>
        <dbReference type="SMART" id="SM00479"/>
    </source>
</evidence>
<comment type="caution">
    <text evidence="5">The sequence shown here is derived from an EMBL/GenBank/DDBJ whole genome shotgun (WGS) entry which is preliminary data.</text>
</comment>
<gene>
    <name evidence="5" type="ORF">C7445_101392</name>
</gene>
<keyword evidence="3" id="KW-0269">Exonuclease</keyword>
<dbReference type="InterPro" id="IPR013520">
    <property type="entry name" value="Ribonucl_H"/>
</dbReference>
<evidence type="ECO:0000256" key="3">
    <source>
        <dbReference type="ARBA" id="ARBA00022839"/>
    </source>
</evidence>
<dbReference type="Proteomes" id="UP000294581">
    <property type="component" value="Unassembled WGS sequence"/>
</dbReference>
<evidence type="ECO:0000313" key="5">
    <source>
        <dbReference type="EMBL" id="TDY51390.1"/>
    </source>
</evidence>
<dbReference type="GO" id="GO:0008408">
    <property type="term" value="F:3'-5' exonuclease activity"/>
    <property type="evidence" value="ECO:0007669"/>
    <property type="project" value="TreeGrafter"/>
</dbReference>
<organism evidence="5 6">
    <name type="scientific">Alicyclobacillus sacchari</name>
    <dbReference type="NCBI Taxonomy" id="392010"/>
    <lineage>
        <taxon>Bacteria</taxon>
        <taxon>Bacillati</taxon>
        <taxon>Bacillota</taxon>
        <taxon>Bacilli</taxon>
        <taxon>Bacillales</taxon>
        <taxon>Alicyclobacillaceae</taxon>
        <taxon>Alicyclobacillus</taxon>
    </lineage>
</organism>
<dbReference type="GO" id="GO:0003676">
    <property type="term" value="F:nucleic acid binding"/>
    <property type="evidence" value="ECO:0007669"/>
    <property type="project" value="InterPro"/>
</dbReference>
<feature type="domain" description="Exonuclease" evidence="4">
    <location>
        <begin position="35"/>
        <end position="204"/>
    </location>
</feature>